<keyword evidence="2" id="KW-1185">Reference proteome</keyword>
<comment type="caution">
    <text evidence="1">The sequence shown here is derived from an EMBL/GenBank/DDBJ whole genome shotgun (WGS) entry which is preliminary data.</text>
</comment>
<evidence type="ECO:0000313" key="2">
    <source>
        <dbReference type="Proteomes" id="UP000193498"/>
    </source>
</evidence>
<gene>
    <name evidence="1" type="ORF">K493DRAFT_148830</name>
</gene>
<sequence length="112" mass="12595">CNYSLNNTCPSFEGIRNETISGLVNFIHTSNCTGVSIVGGTEVLDPESYYSHKLGFRVDIAPNPCIDNFIKKNFHYIGNRKYGTPDKLYIACSGNMFAWKQDRWEVSAYVNG</sequence>
<feature type="non-terminal residue" evidence="1">
    <location>
        <position position="112"/>
    </location>
</feature>
<dbReference type="InParanoid" id="A0A1Y1Y3B4"/>
<proteinExistence type="predicted"/>
<accession>A0A1Y1Y3B4</accession>
<protein>
    <submittedName>
        <fullName evidence="1">Uncharacterized protein</fullName>
    </submittedName>
</protein>
<dbReference type="OrthoDB" id="3219649at2759"/>
<dbReference type="STRING" id="1314790.A0A1Y1Y3B4"/>
<evidence type="ECO:0000313" key="1">
    <source>
        <dbReference type="EMBL" id="ORX92084.1"/>
    </source>
</evidence>
<dbReference type="EMBL" id="MCFE01000292">
    <property type="protein sequence ID" value="ORX92084.1"/>
    <property type="molecule type" value="Genomic_DNA"/>
</dbReference>
<reference evidence="1 2" key="1">
    <citation type="submission" date="2016-07" db="EMBL/GenBank/DDBJ databases">
        <title>Pervasive Adenine N6-methylation of Active Genes in Fungi.</title>
        <authorList>
            <consortium name="DOE Joint Genome Institute"/>
            <person name="Mondo S.J."/>
            <person name="Dannebaum R.O."/>
            <person name="Kuo R.C."/>
            <person name="Labutti K."/>
            <person name="Haridas S."/>
            <person name="Kuo A."/>
            <person name="Salamov A."/>
            <person name="Ahrendt S.R."/>
            <person name="Lipzen A."/>
            <person name="Sullivan W."/>
            <person name="Andreopoulos W.B."/>
            <person name="Clum A."/>
            <person name="Lindquist E."/>
            <person name="Daum C."/>
            <person name="Ramamoorthy G.K."/>
            <person name="Gryganskyi A."/>
            <person name="Culley D."/>
            <person name="Magnuson J.K."/>
            <person name="James T.Y."/>
            <person name="O'Malley M.A."/>
            <person name="Stajich J.E."/>
            <person name="Spatafora J.W."/>
            <person name="Visel A."/>
            <person name="Grigoriev I.V."/>
        </authorList>
    </citation>
    <scope>NUCLEOTIDE SEQUENCE [LARGE SCALE GENOMIC DNA]</scope>
    <source>
        <strain evidence="1 2">CBS 931.73</strain>
    </source>
</reference>
<name>A0A1Y1Y3B4_9FUNG</name>
<feature type="non-terminal residue" evidence="1">
    <location>
        <position position="1"/>
    </location>
</feature>
<dbReference type="Proteomes" id="UP000193498">
    <property type="component" value="Unassembled WGS sequence"/>
</dbReference>
<dbReference type="AlphaFoldDB" id="A0A1Y1Y3B4"/>
<organism evidence="1 2">
    <name type="scientific">Basidiobolus meristosporus CBS 931.73</name>
    <dbReference type="NCBI Taxonomy" id="1314790"/>
    <lineage>
        <taxon>Eukaryota</taxon>
        <taxon>Fungi</taxon>
        <taxon>Fungi incertae sedis</taxon>
        <taxon>Zoopagomycota</taxon>
        <taxon>Entomophthoromycotina</taxon>
        <taxon>Basidiobolomycetes</taxon>
        <taxon>Basidiobolales</taxon>
        <taxon>Basidiobolaceae</taxon>
        <taxon>Basidiobolus</taxon>
    </lineage>
</organism>